<evidence type="ECO:0000313" key="2">
    <source>
        <dbReference type="EMBL" id="CAF4038565.1"/>
    </source>
</evidence>
<dbReference type="Proteomes" id="UP000682733">
    <property type="component" value="Unassembled WGS sequence"/>
</dbReference>
<reference evidence="2" key="1">
    <citation type="submission" date="2021-02" db="EMBL/GenBank/DDBJ databases">
        <authorList>
            <person name="Nowell W R."/>
        </authorList>
    </citation>
    <scope>NUCLEOTIDE SEQUENCE</scope>
</reference>
<evidence type="ECO:0000313" key="3">
    <source>
        <dbReference type="Proteomes" id="UP000682733"/>
    </source>
</evidence>
<protein>
    <submittedName>
        <fullName evidence="2">Uncharacterized protein</fullName>
    </submittedName>
</protein>
<evidence type="ECO:0000313" key="1">
    <source>
        <dbReference type="EMBL" id="CAF1230534.1"/>
    </source>
</evidence>
<dbReference type="AlphaFoldDB" id="A0A8S2P7V2"/>
<gene>
    <name evidence="1" type="ORF">OVA965_LOCUS25356</name>
    <name evidence="2" type="ORF">TMI583_LOCUS26084</name>
</gene>
<comment type="caution">
    <text evidence="2">The sequence shown here is derived from an EMBL/GenBank/DDBJ whole genome shotgun (WGS) entry which is preliminary data.</text>
</comment>
<dbReference type="EMBL" id="CAJOBA010037244">
    <property type="protein sequence ID" value="CAF4038565.1"/>
    <property type="molecule type" value="Genomic_DNA"/>
</dbReference>
<proteinExistence type="predicted"/>
<sequence length="362" mass="41823">MQRLPEHIREELQAIAVKKSGILRDSVQRFWIQAECDVQCEQTYYRNFFGRTNENIAQFYLGDNLKMCVKTHRMKYDEKGNLIDDQRDSESDQSAEAEFARVFTKYYDEIGEYFPEFLRLKELLKLGVLSRIIQGRYESQRELAPRIENDRDLDDYLTNIKQKISHYPTGSNETDEKILNAISKSLCKQFYCKKGNLKPYLKARKDKSITKEVAIDLIRVIDKIIIKKQADEKRGEEIAQGNDVVLGYIKDNLKRSTTSGDDGGKVQKIIYGLIAEYLPTDTKKENTPNYFKRGCGGNVARKEFENLSGTPIAKPMKGKTQDVKLIVKDLNNGQRATLRPSATTSECTRQFNIRHITEKCKQ</sequence>
<dbReference type="Proteomes" id="UP000677228">
    <property type="component" value="Unassembled WGS sequence"/>
</dbReference>
<organism evidence="2 3">
    <name type="scientific">Didymodactylos carnosus</name>
    <dbReference type="NCBI Taxonomy" id="1234261"/>
    <lineage>
        <taxon>Eukaryota</taxon>
        <taxon>Metazoa</taxon>
        <taxon>Spiralia</taxon>
        <taxon>Gnathifera</taxon>
        <taxon>Rotifera</taxon>
        <taxon>Eurotatoria</taxon>
        <taxon>Bdelloidea</taxon>
        <taxon>Philodinida</taxon>
        <taxon>Philodinidae</taxon>
        <taxon>Didymodactylos</taxon>
    </lineage>
</organism>
<name>A0A8S2P7V2_9BILA</name>
<accession>A0A8S2P7V2</accession>
<dbReference type="EMBL" id="CAJNOK010015698">
    <property type="protein sequence ID" value="CAF1230534.1"/>
    <property type="molecule type" value="Genomic_DNA"/>
</dbReference>